<reference evidence="3 4" key="1">
    <citation type="submission" date="2021-02" db="EMBL/GenBank/DDBJ databases">
        <title>De Novo genome assembly of isolated myxobacteria.</title>
        <authorList>
            <person name="Stevens D.C."/>
        </authorList>
    </citation>
    <scope>NUCLEOTIDE SEQUENCE [LARGE SCALE GENOMIC DNA]</scope>
    <source>
        <strain evidence="3 4">SCHIC003</strain>
    </source>
</reference>
<dbReference type="EMBL" id="CP071091">
    <property type="protein sequence ID" value="QSQ14089.1"/>
    <property type="molecule type" value="Genomic_DNA"/>
</dbReference>
<evidence type="ECO:0000313" key="3">
    <source>
        <dbReference type="EMBL" id="QSQ14089.1"/>
    </source>
</evidence>
<name>A0ABX7N972_9BACT</name>
<feature type="domain" description="YdhG-like" evidence="2">
    <location>
        <begin position="58"/>
        <end position="150"/>
    </location>
</feature>
<evidence type="ECO:0000313" key="4">
    <source>
        <dbReference type="Proteomes" id="UP000663090"/>
    </source>
</evidence>
<accession>A0ABX7N972</accession>
<evidence type="ECO:0000259" key="2">
    <source>
        <dbReference type="Pfam" id="PF08818"/>
    </source>
</evidence>
<evidence type="ECO:0000256" key="1">
    <source>
        <dbReference type="SAM" id="MobiDB-lite"/>
    </source>
</evidence>
<gene>
    <name evidence="3" type="ORF">JY572_38210</name>
</gene>
<sequence length="162" mass="17417">MATAKKAAPRKTAAKTKTPVTKKVSKSGTASPKAKSAPKSAPQGAVVEAFIAKLESWQQELVRELAALFAAEAPKASTYVKWGHPIWDHAGPFVLVKPAKAHLLIGFWRGGQMKDAEGILEGEGTGMRYLRLQSGQRPPASLASLVRQALVLNEKHGDPMKR</sequence>
<proteinExistence type="predicted"/>
<feature type="region of interest" description="Disordered" evidence="1">
    <location>
        <begin position="1"/>
        <end position="41"/>
    </location>
</feature>
<keyword evidence="4" id="KW-1185">Reference proteome</keyword>
<dbReference type="InterPro" id="IPR014922">
    <property type="entry name" value="YdhG-like"/>
</dbReference>
<dbReference type="Pfam" id="PF08818">
    <property type="entry name" value="DUF1801"/>
    <property type="match status" value="1"/>
</dbReference>
<organism evidence="3 4">
    <name type="scientific">Myxococcus landrumensis</name>
    <dbReference type="NCBI Taxonomy" id="2813577"/>
    <lineage>
        <taxon>Bacteria</taxon>
        <taxon>Pseudomonadati</taxon>
        <taxon>Myxococcota</taxon>
        <taxon>Myxococcia</taxon>
        <taxon>Myxococcales</taxon>
        <taxon>Cystobacterineae</taxon>
        <taxon>Myxococcaceae</taxon>
        <taxon>Myxococcus</taxon>
    </lineage>
</organism>
<dbReference type="RefSeq" id="WP_206715883.1">
    <property type="nucleotide sequence ID" value="NZ_CP071091.1"/>
</dbReference>
<dbReference type="SUPFAM" id="SSF159888">
    <property type="entry name" value="YdhG-like"/>
    <property type="match status" value="1"/>
</dbReference>
<feature type="compositionally biased region" description="Low complexity" evidence="1">
    <location>
        <begin position="15"/>
        <end position="41"/>
    </location>
</feature>
<dbReference type="Proteomes" id="UP000663090">
    <property type="component" value="Chromosome"/>
</dbReference>
<dbReference type="Gene3D" id="3.90.1150.200">
    <property type="match status" value="1"/>
</dbReference>
<protein>
    <submittedName>
        <fullName evidence="3">DUF1801 domain-containing protein</fullName>
    </submittedName>
</protein>